<dbReference type="Proteomes" id="UP000434957">
    <property type="component" value="Unassembled WGS sequence"/>
</dbReference>
<organism evidence="2 4">
    <name type="scientific">Phytophthora rubi</name>
    <dbReference type="NCBI Taxonomy" id="129364"/>
    <lineage>
        <taxon>Eukaryota</taxon>
        <taxon>Sar</taxon>
        <taxon>Stramenopiles</taxon>
        <taxon>Oomycota</taxon>
        <taxon>Peronosporomycetes</taxon>
        <taxon>Peronosporales</taxon>
        <taxon>Peronosporaceae</taxon>
        <taxon>Phytophthora</taxon>
    </lineage>
</organism>
<dbReference type="EMBL" id="QXFT01000850">
    <property type="protein sequence ID" value="KAE9334577.1"/>
    <property type="molecule type" value="Genomic_DNA"/>
</dbReference>
<evidence type="ECO:0000313" key="1">
    <source>
        <dbReference type="EMBL" id="KAE9019022.1"/>
    </source>
</evidence>
<evidence type="ECO:0000313" key="6">
    <source>
        <dbReference type="Proteomes" id="UP000435112"/>
    </source>
</evidence>
<sequence>MMPSTVLYSGALSFWSPTSGQNPFRCHALSNAAREGLYVQVHRHGQCGPAGRANATAAWIARSLCGLLLLATTQADPVQTSFRRDPIHWITASTICR</sequence>
<dbReference type="Proteomes" id="UP000429607">
    <property type="component" value="Unassembled WGS sequence"/>
</dbReference>
<reference evidence="4 6" key="1">
    <citation type="submission" date="2018-09" db="EMBL/GenBank/DDBJ databases">
        <title>Genomic investigation of the strawberry pathogen Phytophthora fragariae indicates pathogenicity is determined by transcriptional variation in three key races.</title>
        <authorList>
            <person name="Adams T.M."/>
            <person name="Armitage A.D."/>
            <person name="Sobczyk M.K."/>
            <person name="Bates H.J."/>
            <person name="Dunwell J.M."/>
            <person name="Nellist C.F."/>
            <person name="Harrison R.J."/>
        </authorList>
    </citation>
    <scope>NUCLEOTIDE SEQUENCE [LARGE SCALE GENOMIC DNA]</scope>
    <source>
        <strain evidence="2 4">SCRP249</strain>
        <strain evidence="1 6">SCRP324</strain>
        <strain evidence="3 5">SCRP333</strain>
    </source>
</reference>
<dbReference type="EMBL" id="QXFV01000834">
    <property type="protein sequence ID" value="KAE9024389.1"/>
    <property type="molecule type" value="Genomic_DNA"/>
</dbReference>
<comment type="caution">
    <text evidence="2">The sequence shown here is derived from an EMBL/GenBank/DDBJ whole genome shotgun (WGS) entry which is preliminary data.</text>
</comment>
<keyword evidence="5" id="KW-1185">Reference proteome</keyword>
<accession>A0A6A3LY38</accession>
<name>A0A6A3LY38_9STRA</name>
<protein>
    <submittedName>
        <fullName evidence="2">Uncharacterized protein</fullName>
    </submittedName>
</protein>
<gene>
    <name evidence="2" type="ORF">PR001_g12696</name>
    <name evidence="1" type="ORF">PR002_g12931</name>
    <name evidence="3" type="ORF">PR003_g13446</name>
</gene>
<evidence type="ECO:0000313" key="5">
    <source>
        <dbReference type="Proteomes" id="UP000434957"/>
    </source>
</evidence>
<dbReference type="OrthoDB" id="10284124at2759"/>
<evidence type="ECO:0000313" key="3">
    <source>
        <dbReference type="EMBL" id="KAE9334577.1"/>
    </source>
</evidence>
<evidence type="ECO:0000313" key="2">
    <source>
        <dbReference type="EMBL" id="KAE9024389.1"/>
    </source>
</evidence>
<dbReference type="EMBL" id="QXFU01000834">
    <property type="protein sequence ID" value="KAE9019022.1"/>
    <property type="molecule type" value="Genomic_DNA"/>
</dbReference>
<dbReference type="AlphaFoldDB" id="A0A6A3LY38"/>
<proteinExistence type="predicted"/>
<evidence type="ECO:0000313" key="4">
    <source>
        <dbReference type="Proteomes" id="UP000429607"/>
    </source>
</evidence>
<dbReference type="Proteomes" id="UP000435112">
    <property type="component" value="Unassembled WGS sequence"/>
</dbReference>